<dbReference type="Proteomes" id="UP000007509">
    <property type="component" value="Unassembled WGS sequence"/>
</dbReference>
<dbReference type="InterPro" id="IPR045788">
    <property type="entry name" value="MobC_2"/>
</dbReference>
<evidence type="ECO:0008006" key="3">
    <source>
        <dbReference type="Google" id="ProtNLM"/>
    </source>
</evidence>
<proteinExistence type="predicted"/>
<sequence length="145" mass="16926">MDKDNNKSIRKAGRNPKDDPAVFRYSISLNAQEHAQFLSLFEQSGMQVKAHFITACIFQKTIKTVKIDKAAVDYYIKLTNLYSQFRSVGVNYNQVVKILFRHFSEKKAAAYLFKLEKQTIEMAVLCKKIIRLTEEFETKYLKKET</sequence>
<reference evidence="1 2" key="1">
    <citation type="journal article" date="2012" name="J. Bacteriol.">
        <title>Twenty-one genome sequences from Pseudomonas species and 19 genome sequences from diverse bacteria isolated from the rhizosphere and endosphere of Populus deltoides.</title>
        <authorList>
            <person name="Brown S.D."/>
            <person name="Utturkar S.M."/>
            <person name="Klingeman D.M."/>
            <person name="Johnson C.M."/>
            <person name="Martin S.L."/>
            <person name="Land M.L."/>
            <person name="Lu T.Y."/>
            <person name="Schadt C.W."/>
            <person name="Doktycz M.J."/>
            <person name="Pelletier D.A."/>
        </authorList>
    </citation>
    <scope>NUCLEOTIDE SEQUENCE [LARGE SCALE GENOMIC DNA]</scope>
    <source>
        <strain evidence="1 2">CF314</strain>
    </source>
</reference>
<dbReference type="AlphaFoldDB" id="J2KMN9"/>
<evidence type="ECO:0000313" key="1">
    <source>
        <dbReference type="EMBL" id="EJL74363.1"/>
    </source>
</evidence>
<comment type="caution">
    <text evidence="1">The sequence shown here is derived from an EMBL/GenBank/DDBJ whole genome shotgun (WGS) entry which is preliminary data.</text>
</comment>
<dbReference type="Pfam" id="PF19514">
    <property type="entry name" value="MobC_2"/>
    <property type="match status" value="1"/>
</dbReference>
<gene>
    <name evidence="1" type="ORF">PMI13_01102</name>
</gene>
<name>J2KMN9_9FLAO</name>
<dbReference type="PATRIC" id="fig|1144316.3.peg.1105"/>
<dbReference type="NCBIfam" id="NF041324">
    <property type="entry name" value="Bacteroid_MobA"/>
    <property type="match status" value="1"/>
</dbReference>
<dbReference type="RefSeq" id="WP_007841444.1">
    <property type="nucleotide sequence ID" value="NZ_AKJY01000014.1"/>
</dbReference>
<protein>
    <recommendedName>
        <fullName evidence="3">MobA protein</fullName>
    </recommendedName>
</protein>
<evidence type="ECO:0000313" key="2">
    <source>
        <dbReference type="Proteomes" id="UP000007509"/>
    </source>
</evidence>
<dbReference type="EMBL" id="AKJY01000014">
    <property type="protein sequence ID" value="EJL74363.1"/>
    <property type="molecule type" value="Genomic_DNA"/>
</dbReference>
<dbReference type="OrthoDB" id="2042421at2"/>
<keyword evidence="2" id="KW-1185">Reference proteome</keyword>
<organism evidence="1 2">
    <name type="scientific">Chryseobacterium populi</name>
    <dbReference type="NCBI Taxonomy" id="1144316"/>
    <lineage>
        <taxon>Bacteria</taxon>
        <taxon>Pseudomonadati</taxon>
        <taxon>Bacteroidota</taxon>
        <taxon>Flavobacteriia</taxon>
        <taxon>Flavobacteriales</taxon>
        <taxon>Weeksellaceae</taxon>
        <taxon>Chryseobacterium group</taxon>
        <taxon>Chryseobacterium</taxon>
    </lineage>
</organism>
<accession>J2KMN9</accession>